<comment type="caution">
    <text evidence="1">The sequence shown here is derived from an EMBL/GenBank/DDBJ whole genome shotgun (WGS) entry which is preliminary data.</text>
</comment>
<dbReference type="PANTHER" id="PTHR43083">
    <property type="entry name" value="MANNAN POLYMERASE II"/>
    <property type="match status" value="1"/>
</dbReference>
<dbReference type="InterPro" id="IPR052086">
    <property type="entry name" value="Mannan_Polymerase_Subunit"/>
</dbReference>
<dbReference type="Gene3D" id="3.90.550.10">
    <property type="entry name" value="Spore Coat Polysaccharide Biosynthesis Protein SpsA, Chain A"/>
    <property type="match status" value="1"/>
</dbReference>
<accession>A0ABV7GR12</accession>
<name>A0ABV7GR12_9RHOB</name>
<evidence type="ECO:0000313" key="1">
    <source>
        <dbReference type="EMBL" id="MFC3141537.1"/>
    </source>
</evidence>
<evidence type="ECO:0008006" key="3">
    <source>
        <dbReference type="Google" id="ProtNLM"/>
    </source>
</evidence>
<organism evidence="1 2">
    <name type="scientific">Psychromarinibacter halotolerans</name>
    <dbReference type="NCBI Taxonomy" id="1775175"/>
    <lineage>
        <taxon>Bacteria</taxon>
        <taxon>Pseudomonadati</taxon>
        <taxon>Pseudomonadota</taxon>
        <taxon>Alphaproteobacteria</taxon>
        <taxon>Rhodobacterales</taxon>
        <taxon>Paracoccaceae</taxon>
        <taxon>Psychromarinibacter</taxon>
    </lineage>
</organism>
<dbReference type="Proteomes" id="UP001595632">
    <property type="component" value="Unassembled WGS sequence"/>
</dbReference>
<sequence>MGIRADIHAAWARFADARERHPRHTLFKHPLPAFPLPERRAVTDHPQVAIVTPCKDAEASLPAYAALVDALEYPKDRLHWIVLESDSTDGTEAAARAMLAAARGYASTQFIKHDIGASHARATRTEKSVQRARRAAIAACRNRLLAAAMDTPAAFVLCIDADMAVIPPDALRRALDWNAPILAANCLRHGDDTVFDRNSFRYTRAPSDRSVRRFLRDGLYQPPTGFFRYSPAPGCGIQPLSCVGGTFLLIRRDVIAGGADFPETPYQLHIETEALALKAADLGFGCFMDADLIVRHGPH</sequence>
<dbReference type="EMBL" id="JBHRTB010000010">
    <property type="protein sequence ID" value="MFC3141537.1"/>
    <property type="molecule type" value="Genomic_DNA"/>
</dbReference>
<gene>
    <name evidence="1" type="ORF">ACFOGP_02400</name>
</gene>
<dbReference type="InterPro" id="IPR029044">
    <property type="entry name" value="Nucleotide-diphossugar_trans"/>
</dbReference>
<protein>
    <recommendedName>
        <fullName evidence="3">Glycosyl transferase family 2</fullName>
    </recommendedName>
</protein>
<evidence type="ECO:0000313" key="2">
    <source>
        <dbReference type="Proteomes" id="UP001595632"/>
    </source>
</evidence>
<dbReference type="SUPFAM" id="SSF53448">
    <property type="entry name" value="Nucleotide-diphospho-sugar transferases"/>
    <property type="match status" value="1"/>
</dbReference>
<proteinExistence type="predicted"/>
<dbReference type="Pfam" id="PF03452">
    <property type="entry name" value="Anp1"/>
    <property type="match status" value="1"/>
</dbReference>
<dbReference type="PANTHER" id="PTHR43083:SF6">
    <property type="entry name" value="MANNAN POLYMERASE COMPLEXES SUBUNIT MNN9"/>
    <property type="match status" value="1"/>
</dbReference>
<keyword evidence="2" id="KW-1185">Reference proteome</keyword>
<reference evidence="2" key="1">
    <citation type="journal article" date="2019" name="Int. J. Syst. Evol. Microbiol.">
        <title>The Global Catalogue of Microorganisms (GCM) 10K type strain sequencing project: providing services to taxonomists for standard genome sequencing and annotation.</title>
        <authorList>
            <consortium name="The Broad Institute Genomics Platform"/>
            <consortium name="The Broad Institute Genome Sequencing Center for Infectious Disease"/>
            <person name="Wu L."/>
            <person name="Ma J."/>
        </authorList>
    </citation>
    <scope>NUCLEOTIDE SEQUENCE [LARGE SCALE GENOMIC DNA]</scope>
    <source>
        <strain evidence="2">KCTC 52366</strain>
    </source>
</reference>
<dbReference type="RefSeq" id="WP_275632204.1">
    <property type="nucleotide sequence ID" value="NZ_JARGYD010000002.1"/>
</dbReference>